<dbReference type="PANTHER" id="PTHR23501:SF43">
    <property type="entry name" value="MULTIDRUG TRANSPORTER, PUTATIVE (AFU_ORTHOLOGUE AFUA_6G03040)-RELATED"/>
    <property type="match status" value="1"/>
</dbReference>
<gene>
    <name evidence="8" type="ORF">Moror_3084</name>
</gene>
<comment type="caution">
    <text evidence="8">The sequence shown here is derived from an EMBL/GenBank/DDBJ whole genome shotgun (WGS) entry which is preliminary data.</text>
</comment>
<dbReference type="HOGENOM" id="CLU_000960_22_0_1"/>
<feature type="transmembrane region" description="Helical" evidence="6">
    <location>
        <begin position="174"/>
        <end position="194"/>
    </location>
</feature>
<dbReference type="GO" id="GO:0005886">
    <property type="term" value="C:plasma membrane"/>
    <property type="evidence" value="ECO:0007669"/>
    <property type="project" value="TreeGrafter"/>
</dbReference>
<reference evidence="8 9" key="1">
    <citation type="journal article" date="2014" name="BMC Genomics">
        <title>Genome and secretome analysis of the hemibiotrophic fungal pathogen, Moniliophthora roreri, which causes frosty pod rot disease of cacao: mechanisms of the biotrophic and necrotrophic phases.</title>
        <authorList>
            <person name="Meinhardt L.W."/>
            <person name="Costa G.G.L."/>
            <person name="Thomazella D.P.T."/>
            <person name="Teixeira P.J.P.L."/>
            <person name="Carazzolle M.F."/>
            <person name="Schuster S.C."/>
            <person name="Carlson J.E."/>
            <person name="Guiltinan M.J."/>
            <person name="Mieczkowski P."/>
            <person name="Farmer A."/>
            <person name="Ramaraj T."/>
            <person name="Crozier J."/>
            <person name="Davis R.E."/>
            <person name="Shao J."/>
            <person name="Melnick R.L."/>
            <person name="Pereira G.A.G."/>
            <person name="Bailey B.A."/>
        </authorList>
    </citation>
    <scope>NUCLEOTIDE SEQUENCE [LARGE SCALE GENOMIC DNA]</scope>
    <source>
        <strain evidence="8 9">MCA 2997</strain>
    </source>
</reference>
<feature type="transmembrane region" description="Helical" evidence="6">
    <location>
        <begin position="21"/>
        <end position="45"/>
    </location>
</feature>
<evidence type="ECO:0000256" key="4">
    <source>
        <dbReference type="ARBA" id="ARBA00023136"/>
    </source>
</evidence>
<evidence type="ECO:0000256" key="2">
    <source>
        <dbReference type="ARBA" id="ARBA00022692"/>
    </source>
</evidence>
<comment type="subcellular location">
    <subcellularLocation>
        <location evidence="1">Membrane</location>
        <topology evidence="1">Multi-pass membrane protein</topology>
    </subcellularLocation>
</comment>
<keyword evidence="2 6" id="KW-0812">Transmembrane</keyword>
<evidence type="ECO:0000313" key="8">
    <source>
        <dbReference type="EMBL" id="ESK88630.1"/>
    </source>
</evidence>
<feature type="transmembrane region" description="Helical" evidence="6">
    <location>
        <begin position="492"/>
        <end position="511"/>
    </location>
</feature>
<dbReference type="PRINTS" id="PR01036">
    <property type="entry name" value="TCRTETB"/>
</dbReference>
<dbReference type="Proteomes" id="UP000017559">
    <property type="component" value="Unassembled WGS sequence"/>
</dbReference>
<feature type="transmembrane region" description="Helical" evidence="6">
    <location>
        <begin position="382"/>
        <end position="404"/>
    </location>
</feature>
<feature type="transmembrane region" description="Helical" evidence="6">
    <location>
        <begin position="113"/>
        <end position="138"/>
    </location>
</feature>
<feature type="transmembrane region" description="Helical" evidence="6">
    <location>
        <begin position="283"/>
        <end position="303"/>
    </location>
</feature>
<evidence type="ECO:0000256" key="6">
    <source>
        <dbReference type="SAM" id="Phobius"/>
    </source>
</evidence>
<dbReference type="GO" id="GO:0022857">
    <property type="term" value="F:transmembrane transporter activity"/>
    <property type="evidence" value="ECO:0007669"/>
    <property type="project" value="InterPro"/>
</dbReference>
<feature type="domain" description="Major facilitator superfamily (MFS) profile" evidence="7">
    <location>
        <begin position="23"/>
        <end position="511"/>
    </location>
</feature>
<evidence type="ECO:0000256" key="5">
    <source>
        <dbReference type="SAM" id="MobiDB-lite"/>
    </source>
</evidence>
<evidence type="ECO:0000313" key="9">
    <source>
        <dbReference type="Proteomes" id="UP000017559"/>
    </source>
</evidence>
<keyword evidence="3 6" id="KW-1133">Transmembrane helix</keyword>
<feature type="transmembrane region" description="Helical" evidence="6">
    <location>
        <begin position="350"/>
        <end position="370"/>
    </location>
</feature>
<evidence type="ECO:0000256" key="3">
    <source>
        <dbReference type="ARBA" id="ARBA00022989"/>
    </source>
</evidence>
<sequence>MSVAMPDIPAEAYYIYGHKRYLVALGLALTLFISALDSTIVAVALPTIGADFNEYQQTSWLVTSYLLTYTAFLPVVSKLTDIVGRKPVLIVSTLFFMLWSGACGGAKSMTQLIVFRALQGIGGSAIYSGVVVTISTIVPREKVGAYTPIIGTVFAASSVSGPLIGGAIVQHVHWGWIFFVNLPIGAVASSLLFYALSDPDLGPMSIQKISQRIDWIGSFLLLAASVLLAFSLQVGGTDGYPWVSVQVLAPLIISFCILPVFAFVETRHPEPVIPLRLFRVRNICFILIFTLALGAGLFSHAIFLPQRMQVVDGVSPVTAGVRMLPLLLPVGCLSPFAGAMVMLTKSYRPLMWFASSIGAIGAGLLSTVTVPTKFSHIYGFEAMVGFSIGVTITASTLIIQFCAERRDLAAATGLQTFIRQLGGLVAIAISTAILNDSVEKSLGSNARLASSPGLLEGILKSPTSVLPSLDPATSLIIRQAYSKGFSVTFIQASAWLAVGALATFGLVHYLPDRFLDDEQTKGEVLDPEKAGAGSIDNTIKTGETSGVANEPDEPLGKEPAKVEVVDAEKTVVNSGGVAHNEPDEPLGKELAKVQVADAEKAVVDSGEKAAETGERNETEETTSQKL</sequence>
<dbReference type="AlphaFoldDB" id="V2X859"/>
<feature type="transmembrane region" description="Helical" evidence="6">
    <location>
        <begin position="88"/>
        <end position="107"/>
    </location>
</feature>
<dbReference type="PROSITE" id="PS50850">
    <property type="entry name" value="MFS"/>
    <property type="match status" value="1"/>
</dbReference>
<dbReference type="Pfam" id="PF07690">
    <property type="entry name" value="MFS_1"/>
    <property type="match status" value="1"/>
</dbReference>
<feature type="transmembrane region" description="Helical" evidence="6">
    <location>
        <begin position="323"/>
        <end position="343"/>
    </location>
</feature>
<feature type="compositionally biased region" description="Basic and acidic residues" evidence="5">
    <location>
        <begin position="600"/>
        <end position="618"/>
    </location>
</feature>
<feature type="compositionally biased region" description="Polar residues" evidence="5">
    <location>
        <begin position="535"/>
        <end position="547"/>
    </location>
</feature>
<dbReference type="SUPFAM" id="SSF103473">
    <property type="entry name" value="MFS general substrate transporter"/>
    <property type="match status" value="1"/>
</dbReference>
<keyword evidence="9" id="KW-1185">Reference proteome</keyword>
<feature type="region of interest" description="Disordered" evidence="5">
    <location>
        <begin position="600"/>
        <end position="626"/>
    </location>
</feature>
<evidence type="ECO:0000256" key="1">
    <source>
        <dbReference type="ARBA" id="ARBA00004141"/>
    </source>
</evidence>
<dbReference type="InterPro" id="IPR020846">
    <property type="entry name" value="MFS_dom"/>
</dbReference>
<dbReference type="Gene3D" id="1.20.1250.20">
    <property type="entry name" value="MFS general substrate transporter like domains"/>
    <property type="match status" value="1"/>
</dbReference>
<dbReference type="InterPro" id="IPR011701">
    <property type="entry name" value="MFS"/>
</dbReference>
<name>V2X859_MONRO</name>
<dbReference type="KEGG" id="mrr:Moror_3084"/>
<dbReference type="InterPro" id="IPR036259">
    <property type="entry name" value="MFS_trans_sf"/>
</dbReference>
<feature type="transmembrane region" description="Helical" evidence="6">
    <location>
        <begin position="240"/>
        <end position="263"/>
    </location>
</feature>
<proteinExistence type="predicted"/>
<organism evidence="8 9">
    <name type="scientific">Moniliophthora roreri (strain MCA 2997)</name>
    <name type="common">Cocoa frosty pod rot fungus</name>
    <name type="synonym">Crinipellis roreri</name>
    <dbReference type="NCBI Taxonomy" id="1381753"/>
    <lineage>
        <taxon>Eukaryota</taxon>
        <taxon>Fungi</taxon>
        <taxon>Dikarya</taxon>
        <taxon>Basidiomycota</taxon>
        <taxon>Agaricomycotina</taxon>
        <taxon>Agaricomycetes</taxon>
        <taxon>Agaricomycetidae</taxon>
        <taxon>Agaricales</taxon>
        <taxon>Marasmiineae</taxon>
        <taxon>Marasmiaceae</taxon>
        <taxon>Moniliophthora</taxon>
    </lineage>
</organism>
<feature type="transmembrane region" description="Helical" evidence="6">
    <location>
        <begin position="57"/>
        <end position="76"/>
    </location>
</feature>
<dbReference type="EMBL" id="AWSO01000632">
    <property type="protein sequence ID" value="ESK88630.1"/>
    <property type="molecule type" value="Genomic_DNA"/>
</dbReference>
<keyword evidence="4 6" id="KW-0472">Membrane</keyword>
<dbReference type="Gene3D" id="1.20.1720.10">
    <property type="entry name" value="Multidrug resistance protein D"/>
    <property type="match status" value="1"/>
</dbReference>
<feature type="transmembrane region" description="Helical" evidence="6">
    <location>
        <begin position="145"/>
        <end position="168"/>
    </location>
</feature>
<feature type="transmembrane region" description="Helical" evidence="6">
    <location>
        <begin position="215"/>
        <end position="234"/>
    </location>
</feature>
<evidence type="ECO:0000259" key="7">
    <source>
        <dbReference type="PROSITE" id="PS50850"/>
    </source>
</evidence>
<dbReference type="CDD" id="cd17502">
    <property type="entry name" value="MFS_Azr1_MDR_like"/>
    <property type="match status" value="1"/>
</dbReference>
<dbReference type="PANTHER" id="PTHR23501">
    <property type="entry name" value="MAJOR FACILITATOR SUPERFAMILY"/>
    <property type="match status" value="1"/>
</dbReference>
<feature type="region of interest" description="Disordered" evidence="5">
    <location>
        <begin position="527"/>
        <end position="560"/>
    </location>
</feature>
<dbReference type="OrthoDB" id="2955390at2759"/>
<accession>V2X859</accession>
<protein>
    <submittedName>
        <fullName evidence="8">Drug resistance subfamily</fullName>
    </submittedName>
</protein>